<evidence type="ECO:0000256" key="5">
    <source>
        <dbReference type="ARBA" id="ARBA00022741"/>
    </source>
</evidence>
<dbReference type="Gene3D" id="3.30.565.10">
    <property type="entry name" value="Histidine kinase-like ATPase, C-terminal domain"/>
    <property type="match status" value="1"/>
</dbReference>
<dbReference type="GO" id="GO:0005524">
    <property type="term" value="F:ATP binding"/>
    <property type="evidence" value="ECO:0007669"/>
    <property type="project" value="UniProtKB-KW"/>
</dbReference>
<keyword evidence="6 11" id="KW-0418">Kinase</keyword>
<reference evidence="11 12" key="1">
    <citation type="submission" date="2018-07" db="EMBL/GenBank/DDBJ databases">
        <title>High-quality-draft genome sequence of Gaiella occulta.</title>
        <authorList>
            <person name="Severino R."/>
            <person name="Froufe H.J.C."/>
            <person name="Rainey F.A."/>
            <person name="Barroso C."/>
            <person name="Albuquerque L."/>
            <person name="Lobo-Da-Cunha A."/>
            <person name="Da Costa M.S."/>
            <person name="Egas C."/>
        </authorList>
    </citation>
    <scope>NUCLEOTIDE SEQUENCE [LARGE SCALE GENOMIC DNA]</scope>
    <source>
        <strain evidence="11 12">F2-233</strain>
    </source>
</reference>
<dbReference type="EMBL" id="QQZY01000002">
    <property type="protein sequence ID" value="RDI74956.1"/>
    <property type="molecule type" value="Genomic_DNA"/>
</dbReference>
<evidence type="ECO:0000256" key="3">
    <source>
        <dbReference type="ARBA" id="ARBA00012438"/>
    </source>
</evidence>
<comment type="catalytic activity">
    <reaction evidence="1">
        <text>ATP + protein L-histidine = ADP + protein N-phospho-L-histidine.</text>
        <dbReference type="EC" id="2.7.13.3"/>
    </reaction>
</comment>
<dbReference type="PANTHER" id="PTHR42878:SF7">
    <property type="entry name" value="SENSOR HISTIDINE KINASE GLRK"/>
    <property type="match status" value="1"/>
</dbReference>
<keyword evidence="4" id="KW-0808">Transferase</keyword>
<dbReference type="PROSITE" id="PS50109">
    <property type="entry name" value="HIS_KIN"/>
    <property type="match status" value="1"/>
</dbReference>
<evidence type="ECO:0000256" key="9">
    <source>
        <dbReference type="ARBA" id="ARBA00039401"/>
    </source>
</evidence>
<dbReference type="InterPro" id="IPR036097">
    <property type="entry name" value="HisK_dim/P_sf"/>
</dbReference>
<comment type="caution">
    <text evidence="11">The sequence shown here is derived from an EMBL/GenBank/DDBJ whole genome shotgun (WGS) entry which is preliminary data.</text>
</comment>
<sequence>MSVDRLAALAHEVRSPVAALEAIAEAFPHAPDGRRRRRLLDLAVAACRNVERLVGDAATVTALLRLERVDAGALARDAADAAALSGARVRASSEPDAIVDGDPERLRQALDNLIGNALGHAPPGSDVVLRVATDGGAVRVSVRDEGEGIEPAEHERIFHAGTRLTAARPGSGLGLAIVRAIAQAHGGRVEVESAPGRGATFTLVLPRASCLPA</sequence>
<proteinExistence type="predicted"/>
<accession>A0A7M2YXT4</accession>
<dbReference type="AlphaFoldDB" id="A0A7M2YXT4"/>
<evidence type="ECO:0000313" key="11">
    <source>
        <dbReference type="EMBL" id="RDI74956.1"/>
    </source>
</evidence>
<dbReference type="RefSeq" id="WP_181813344.1">
    <property type="nucleotide sequence ID" value="NZ_QQZY01000002.1"/>
</dbReference>
<dbReference type="InterPro" id="IPR036890">
    <property type="entry name" value="HATPase_C_sf"/>
</dbReference>
<evidence type="ECO:0000259" key="10">
    <source>
        <dbReference type="PROSITE" id="PS50109"/>
    </source>
</evidence>
<dbReference type="GO" id="GO:0007234">
    <property type="term" value="P:osmosensory signaling via phosphorelay pathway"/>
    <property type="evidence" value="ECO:0007669"/>
    <property type="project" value="TreeGrafter"/>
</dbReference>
<dbReference type="PRINTS" id="PR00344">
    <property type="entry name" value="BCTRLSENSOR"/>
</dbReference>
<dbReference type="SUPFAM" id="SSF55874">
    <property type="entry name" value="ATPase domain of HSP90 chaperone/DNA topoisomerase II/histidine kinase"/>
    <property type="match status" value="1"/>
</dbReference>
<dbReference type="GO" id="GO:0000155">
    <property type="term" value="F:phosphorelay sensor kinase activity"/>
    <property type="evidence" value="ECO:0007669"/>
    <property type="project" value="InterPro"/>
</dbReference>
<gene>
    <name evidence="11" type="ORF">Gocc_0754</name>
</gene>
<feature type="domain" description="Histidine kinase" evidence="10">
    <location>
        <begin position="8"/>
        <end position="209"/>
    </location>
</feature>
<dbReference type="SMART" id="SM00387">
    <property type="entry name" value="HATPase_c"/>
    <property type="match status" value="1"/>
</dbReference>
<dbReference type="GO" id="GO:0005886">
    <property type="term" value="C:plasma membrane"/>
    <property type="evidence" value="ECO:0007669"/>
    <property type="project" value="UniProtKB-SubCell"/>
</dbReference>
<dbReference type="CDD" id="cd00075">
    <property type="entry name" value="HATPase"/>
    <property type="match status" value="1"/>
</dbReference>
<evidence type="ECO:0000256" key="7">
    <source>
        <dbReference type="ARBA" id="ARBA00022840"/>
    </source>
</evidence>
<evidence type="ECO:0000256" key="6">
    <source>
        <dbReference type="ARBA" id="ARBA00022777"/>
    </source>
</evidence>
<dbReference type="InterPro" id="IPR003594">
    <property type="entry name" value="HATPase_dom"/>
</dbReference>
<organism evidence="11 12">
    <name type="scientific">Gaiella occulta</name>
    <dbReference type="NCBI Taxonomy" id="1002870"/>
    <lineage>
        <taxon>Bacteria</taxon>
        <taxon>Bacillati</taxon>
        <taxon>Actinomycetota</taxon>
        <taxon>Thermoleophilia</taxon>
        <taxon>Gaiellales</taxon>
        <taxon>Gaiellaceae</taxon>
        <taxon>Gaiella</taxon>
    </lineage>
</organism>
<evidence type="ECO:0000313" key="12">
    <source>
        <dbReference type="Proteomes" id="UP000254134"/>
    </source>
</evidence>
<name>A0A7M2YXT4_9ACTN</name>
<dbReference type="InterPro" id="IPR005467">
    <property type="entry name" value="His_kinase_dom"/>
</dbReference>
<dbReference type="SUPFAM" id="SSF47384">
    <property type="entry name" value="Homodimeric domain of signal transducing histidine kinase"/>
    <property type="match status" value="1"/>
</dbReference>
<dbReference type="GO" id="GO:0030295">
    <property type="term" value="F:protein kinase activator activity"/>
    <property type="evidence" value="ECO:0007669"/>
    <property type="project" value="TreeGrafter"/>
</dbReference>
<evidence type="ECO:0000256" key="4">
    <source>
        <dbReference type="ARBA" id="ARBA00022679"/>
    </source>
</evidence>
<dbReference type="EC" id="2.7.13.3" evidence="3"/>
<dbReference type="Pfam" id="PF02518">
    <property type="entry name" value="HATPase_c"/>
    <property type="match status" value="1"/>
</dbReference>
<dbReference type="GO" id="GO:0000156">
    <property type="term" value="F:phosphorelay response regulator activity"/>
    <property type="evidence" value="ECO:0007669"/>
    <property type="project" value="TreeGrafter"/>
</dbReference>
<keyword evidence="12" id="KW-1185">Reference proteome</keyword>
<keyword evidence="7" id="KW-0067">ATP-binding</keyword>
<keyword evidence="5" id="KW-0547">Nucleotide-binding</keyword>
<dbReference type="InterPro" id="IPR004358">
    <property type="entry name" value="Sig_transdc_His_kin-like_C"/>
</dbReference>
<dbReference type="Proteomes" id="UP000254134">
    <property type="component" value="Unassembled WGS sequence"/>
</dbReference>
<reference evidence="12" key="2">
    <citation type="journal article" date="2019" name="MicrobiologyOpen">
        <title>High-quality draft genome sequence of Gaiella occulta isolated from a 150 meter deep mineral water borehole and comparison with the genome sequences of other deep-branching lineages of the phylum Actinobacteria.</title>
        <authorList>
            <person name="Severino R."/>
            <person name="Froufe H.J.C."/>
            <person name="Barroso C."/>
            <person name="Albuquerque L."/>
            <person name="Lobo-da-Cunha A."/>
            <person name="da Costa M.S."/>
            <person name="Egas C."/>
        </authorList>
    </citation>
    <scope>NUCLEOTIDE SEQUENCE [LARGE SCALE GENOMIC DNA]</scope>
    <source>
        <strain evidence="12">F2-233</strain>
    </source>
</reference>
<keyword evidence="8" id="KW-0902">Two-component regulatory system</keyword>
<evidence type="ECO:0000256" key="2">
    <source>
        <dbReference type="ARBA" id="ARBA00004236"/>
    </source>
</evidence>
<evidence type="ECO:0000256" key="8">
    <source>
        <dbReference type="ARBA" id="ARBA00023012"/>
    </source>
</evidence>
<evidence type="ECO:0000256" key="1">
    <source>
        <dbReference type="ARBA" id="ARBA00000085"/>
    </source>
</evidence>
<comment type="subcellular location">
    <subcellularLocation>
        <location evidence="2">Cell membrane</location>
    </subcellularLocation>
</comment>
<protein>
    <recommendedName>
        <fullName evidence="9">Sensor-like histidine kinase SenX3</fullName>
        <ecNumber evidence="3">2.7.13.3</ecNumber>
    </recommendedName>
</protein>
<dbReference type="PANTHER" id="PTHR42878">
    <property type="entry name" value="TWO-COMPONENT HISTIDINE KINASE"/>
    <property type="match status" value="1"/>
</dbReference>
<dbReference type="InterPro" id="IPR050351">
    <property type="entry name" value="BphY/WalK/GraS-like"/>
</dbReference>